<reference evidence="1" key="1">
    <citation type="submission" date="2020-05" db="EMBL/GenBank/DDBJ databases">
        <title>Large-scale comparative analyses of tick genomes elucidate their genetic diversity and vector capacities.</title>
        <authorList>
            <person name="Jia N."/>
            <person name="Wang J."/>
            <person name="Shi W."/>
            <person name="Du L."/>
            <person name="Sun Y."/>
            <person name="Zhan W."/>
            <person name="Jiang J."/>
            <person name="Wang Q."/>
            <person name="Zhang B."/>
            <person name="Ji P."/>
            <person name="Sakyi L.B."/>
            <person name="Cui X."/>
            <person name="Yuan T."/>
            <person name="Jiang B."/>
            <person name="Yang W."/>
            <person name="Lam T.T.-Y."/>
            <person name="Chang Q."/>
            <person name="Ding S."/>
            <person name="Wang X."/>
            <person name="Zhu J."/>
            <person name="Ruan X."/>
            <person name="Zhao L."/>
            <person name="Wei J."/>
            <person name="Que T."/>
            <person name="Du C."/>
            <person name="Cheng J."/>
            <person name="Dai P."/>
            <person name="Han X."/>
            <person name="Huang E."/>
            <person name="Gao Y."/>
            <person name="Liu J."/>
            <person name="Shao H."/>
            <person name="Ye R."/>
            <person name="Li L."/>
            <person name="Wei W."/>
            <person name="Wang X."/>
            <person name="Wang C."/>
            <person name="Yang T."/>
            <person name="Huo Q."/>
            <person name="Li W."/>
            <person name="Guo W."/>
            <person name="Chen H."/>
            <person name="Zhou L."/>
            <person name="Ni X."/>
            <person name="Tian J."/>
            <person name="Zhou Y."/>
            <person name="Sheng Y."/>
            <person name="Liu T."/>
            <person name="Pan Y."/>
            <person name="Xia L."/>
            <person name="Li J."/>
            <person name="Zhao F."/>
            <person name="Cao W."/>
        </authorList>
    </citation>
    <scope>NUCLEOTIDE SEQUENCE</scope>
    <source>
        <strain evidence="1">Dsil-2018</strain>
    </source>
</reference>
<gene>
    <name evidence="1" type="ORF">HPB49_009147</name>
</gene>
<name>A0ACB8D458_DERSI</name>
<protein>
    <submittedName>
        <fullName evidence="1">Uncharacterized protein</fullName>
    </submittedName>
</protein>
<organism evidence="1 2">
    <name type="scientific">Dermacentor silvarum</name>
    <name type="common">Tick</name>
    <dbReference type="NCBI Taxonomy" id="543639"/>
    <lineage>
        <taxon>Eukaryota</taxon>
        <taxon>Metazoa</taxon>
        <taxon>Ecdysozoa</taxon>
        <taxon>Arthropoda</taxon>
        <taxon>Chelicerata</taxon>
        <taxon>Arachnida</taxon>
        <taxon>Acari</taxon>
        <taxon>Parasitiformes</taxon>
        <taxon>Ixodida</taxon>
        <taxon>Ixodoidea</taxon>
        <taxon>Ixodidae</taxon>
        <taxon>Rhipicephalinae</taxon>
        <taxon>Dermacentor</taxon>
    </lineage>
</organism>
<comment type="caution">
    <text evidence="1">The sequence shown here is derived from an EMBL/GenBank/DDBJ whole genome shotgun (WGS) entry which is preliminary data.</text>
</comment>
<dbReference type="Proteomes" id="UP000821865">
    <property type="component" value="Chromosome 3"/>
</dbReference>
<evidence type="ECO:0000313" key="2">
    <source>
        <dbReference type="Proteomes" id="UP000821865"/>
    </source>
</evidence>
<keyword evidence="2" id="KW-1185">Reference proteome</keyword>
<sequence length="645" mass="70080">MLYSLVVAGVVELSLIVAVVYMRRMGSGGEGDDRVFRLSGSDLRMVTPYANHTTVADVPGLCGAIPRKVYSRGGTVADCTVAFALCMAVVAPHRVGLAGGFFATVYERKSKQVVVLDAHAMAPRNMSEAEDVNASNPASSAGGKFMATPGYLPGLEALHSRFGRLPWPSLFENAISLAHFGFPVYPELAAILARFRNAISRRPSLRQIFWNRQTNAVYSVNETLLQPKLTLTLLRVAREGSKALSQGTLARQFIGDLEDLGSMVSQEDLVFYRPAWKAPVRSVPLAGVRLHAPPPPGGGVLLAFVLATMDMFRSSRKDLLSDGPLTYHRLIEAIKFAHPFREDLGDDAVENVVDTVANLLSRGQALKTSGRISDTSTYSDAIFYVFDMEMVREAIRGVSEKVALEHYSDLPRVPEHDRSRGRRDGSVHYDRATRKGRSRSSKNRTPKHFDVKHAAANAVFLAPNGDAIAFSGSLGMLMGSHDASASTGLVLNNELHAFTSRLPDRYLGHAGVSLNFARPGKRPLSPLAPSLLLDAAGGRLVAALATSEDFELPQYAALVLCQLLLMNKTAADAVSASKVRYRASIKGILYDSDLPPETVRTLRSKGHRMFLLEDDVTNAAAIFSDEDRFVYAAVNNRIGGYCDGN</sequence>
<proteinExistence type="predicted"/>
<accession>A0ACB8D458</accession>
<evidence type="ECO:0000313" key="1">
    <source>
        <dbReference type="EMBL" id="KAH7959178.1"/>
    </source>
</evidence>
<dbReference type="EMBL" id="CM023472">
    <property type="protein sequence ID" value="KAH7959178.1"/>
    <property type="molecule type" value="Genomic_DNA"/>
</dbReference>